<keyword evidence="7" id="KW-1185">Reference proteome</keyword>
<dbReference type="AlphaFoldDB" id="A0A8J6J014"/>
<dbReference type="Gene3D" id="1.10.260.40">
    <property type="entry name" value="lambda repressor-like DNA-binding domains"/>
    <property type="match status" value="1"/>
</dbReference>
<evidence type="ECO:0000313" key="6">
    <source>
        <dbReference type="EMBL" id="MBC5733087.1"/>
    </source>
</evidence>
<dbReference type="InterPro" id="IPR028082">
    <property type="entry name" value="Peripla_BP_I"/>
</dbReference>
<evidence type="ECO:0000256" key="4">
    <source>
        <dbReference type="ARBA" id="ARBA00023163"/>
    </source>
</evidence>
<dbReference type="InterPro" id="IPR000843">
    <property type="entry name" value="HTH_LacI"/>
</dbReference>
<feature type="domain" description="HTH lacI-type" evidence="5">
    <location>
        <begin position="1"/>
        <end position="55"/>
    </location>
</feature>
<dbReference type="EMBL" id="JACOPP010000004">
    <property type="protein sequence ID" value="MBC5733087.1"/>
    <property type="molecule type" value="Genomic_DNA"/>
</dbReference>
<evidence type="ECO:0000256" key="2">
    <source>
        <dbReference type="ARBA" id="ARBA00023015"/>
    </source>
</evidence>
<dbReference type="Gene3D" id="3.40.50.2300">
    <property type="match status" value="2"/>
</dbReference>
<dbReference type="Pfam" id="PF13377">
    <property type="entry name" value="Peripla_BP_3"/>
    <property type="match status" value="1"/>
</dbReference>
<proteinExistence type="predicted"/>
<dbReference type="GO" id="GO:0000976">
    <property type="term" value="F:transcription cis-regulatory region binding"/>
    <property type="evidence" value="ECO:0007669"/>
    <property type="project" value="TreeGrafter"/>
</dbReference>
<name>A0A8J6J014_9FIRM</name>
<dbReference type="InterPro" id="IPR010982">
    <property type="entry name" value="Lambda_DNA-bd_dom_sf"/>
</dbReference>
<evidence type="ECO:0000256" key="1">
    <source>
        <dbReference type="ARBA" id="ARBA00022491"/>
    </source>
</evidence>
<evidence type="ECO:0000313" key="7">
    <source>
        <dbReference type="Proteomes" id="UP000661435"/>
    </source>
</evidence>
<dbReference type="RefSeq" id="WP_186906977.1">
    <property type="nucleotide sequence ID" value="NZ_JACOPP010000004.1"/>
</dbReference>
<protein>
    <submittedName>
        <fullName evidence="6">LacI family DNA-binding transcriptional regulator</fullName>
    </submittedName>
</protein>
<dbReference type="PROSITE" id="PS50932">
    <property type="entry name" value="HTH_LACI_2"/>
    <property type="match status" value="1"/>
</dbReference>
<keyword evidence="1" id="KW-0678">Repressor</keyword>
<dbReference type="CDD" id="cd06267">
    <property type="entry name" value="PBP1_LacI_sugar_binding-like"/>
    <property type="match status" value="1"/>
</dbReference>
<evidence type="ECO:0000256" key="3">
    <source>
        <dbReference type="ARBA" id="ARBA00023125"/>
    </source>
</evidence>
<dbReference type="Pfam" id="PF00356">
    <property type="entry name" value="LacI"/>
    <property type="match status" value="1"/>
</dbReference>
<reference evidence="6" key="1">
    <citation type="submission" date="2020-08" db="EMBL/GenBank/DDBJ databases">
        <title>Genome public.</title>
        <authorList>
            <person name="Liu C."/>
            <person name="Sun Q."/>
        </authorList>
    </citation>
    <scope>NUCLEOTIDE SEQUENCE</scope>
    <source>
        <strain evidence="6">NSJ-51</strain>
    </source>
</reference>
<dbReference type="SUPFAM" id="SSF53822">
    <property type="entry name" value="Periplasmic binding protein-like I"/>
    <property type="match status" value="1"/>
</dbReference>
<evidence type="ECO:0000259" key="5">
    <source>
        <dbReference type="PROSITE" id="PS50932"/>
    </source>
</evidence>
<accession>A0A8J6J014</accession>
<comment type="caution">
    <text evidence="6">The sequence shown here is derived from an EMBL/GenBank/DDBJ whole genome shotgun (WGS) entry which is preliminary data.</text>
</comment>
<dbReference type="InterPro" id="IPR046335">
    <property type="entry name" value="LacI/GalR-like_sensor"/>
</dbReference>
<keyword evidence="2" id="KW-0805">Transcription regulation</keyword>
<keyword evidence="4" id="KW-0804">Transcription</keyword>
<gene>
    <name evidence="6" type="ORF">H8S57_05020</name>
</gene>
<sequence length="335" mass="37127">MSIKTIAEMTGLSITTVSHALNGTRPVSQRSMELINEAAAQINYRPNLAAQMMKTHRSRTVAIIIPATEQNNSTNCFFFDVLNGAKSRLQESGYELIVSTYPESRPQDFFSGMSILHRRWIDGILLVPPTLRYEDIARIEDCGVPVVLVDRWVKGGKLPLVCSNNREVTVEAMKVLYQAGRRRIAFIGADFPNSTAVERYQGYLDVLEELGLPRDELLICRMDAYSMSCGMEAARRVLGAGADAIFAANSMLCLGTVKELQEQGIHVPEQVAVIGFDNYEWTEITNPPLTAVTQNASLMGRTASELLLQLLDGKQPEQRVVRIPAALTIRQSHGL</sequence>
<dbReference type="SUPFAM" id="SSF47413">
    <property type="entry name" value="lambda repressor-like DNA-binding domains"/>
    <property type="match status" value="1"/>
</dbReference>
<dbReference type="Proteomes" id="UP000661435">
    <property type="component" value="Unassembled WGS sequence"/>
</dbReference>
<keyword evidence="3 6" id="KW-0238">DNA-binding</keyword>
<dbReference type="GO" id="GO:0003700">
    <property type="term" value="F:DNA-binding transcription factor activity"/>
    <property type="evidence" value="ECO:0007669"/>
    <property type="project" value="TreeGrafter"/>
</dbReference>
<dbReference type="PANTHER" id="PTHR30146">
    <property type="entry name" value="LACI-RELATED TRANSCRIPTIONAL REPRESSOR"/>
    <property type="match status" value="1"/>
</dbReference>
<organism evidence="6 7">
    <name type="scientific">Lawsonibacter hominis</name>
    <dbReference type="NCBI Taxonomy" id="2763053"/>
    <lineage>
        <taxon>Bacteria</taxon>
        <taxon>Bacillati</taxon>
        <taxon>Bacillota</taxon>
        <taxon>Clostridia</taxon>
        <taxon>Eubacteriales</taxon>
        <taxon>Oscillospiraceae</taxon>
        <taxon>Lawsonibacter</taxon>
    </lineage>
</organism>
<dbReference type="SMART" id="SM00354">
    <property type="entry name" value="HTH_LACI"/>
    <property type="match status" value="1"/>
</dbReference>
<dbReference type="CDD" id="cd01392">
    <property type="entry name" value="HTH_LacI"/>
    <property type="match status" value="1"/>
</dbReference>
<dbReference type="PANTHER" id="PTHR30146:SF148">
    <property type="entry name" value="HTH-TYPE TRANSCRIPTIONAL REPRESSOR PURR-RELATED"/>
    <property type="match status" value="1"/>
</dbReference>